<gene>
    <name evidence="3" type="ORF">QEJ78_04990</name>
    <name evidence="2" type="ORF">SAMN02983011_01945</name>
</gene>
<dbReference type="EMBL" id="FMXC01000029">
    <property type="protein sequence ID" value="SDA65310.1"/>
    <property type="molecule type" value="Genomic_DNA"/>
</dbReference>
<reference evidence="3" key="3">
    <citation type="submission" date="2023-04" db="EMBL/GenBank/DDBJ databases">
        <authorList>
            <person name="Wang Y."/>
        </authorList>
    </citation>
    <scope>NUCLEOTIDE SEQUENCE</scope>
    <source>
        <strain evidence="3">ZW18</strain>
    </source>
</reference>
<feature type="chain" id="PRO_5043757909" evidence="1">
    <location>
        <begin position="32"/>
        <end position="108"/>
    </location>
</feature>
<name>A0AAX3UGI1_9LACO</name>
<feature type="signal peptide" evidence="1">
    <location>
        <begin position="1"/>
        <end position="31"/>
    </location>
</feature>
<dbReference type="EMBL" id="CP123735">
    <property type="protein sequence ID" value="WGO86792.1"/>
    <property type="molecule type" value="Genomic_DNA"/>
</dbReference>
<evidence type="ECO:0000256" key="1">
    <source>
        <dbReference type="SAM" id="SignalP"/>
    </source>
</evidence>
<evidence type="ECO:0000313" key="4">
    <source>
        <dbReference type="Proteomes" id="UP000181860"/>
    </source>
</evidence>
<accession>A0AAX3UGI1</accession>
<dbReference type="Proteomes" id="UP001242513">
    <property type="component" value="Chromosome"/>
</dbReference>
<sequence length="108" mass="11562">MNKKVKVTSLATAALASMFLAGANLSNNVKADVVPAGTNAKAKSATDNAKDNVTSAQTEVDAAQSDVESAEGIYLKHKVMLKVLMLLTLSKMLKLMLLRKQLMKRLIS</sequence>
<organism evidence="3 5">
    <name type="scientific">Lactobacillus kefiranofaciens</name>
    <dbReference type="NCBI Taxonomy" id="267818"/>
    <lineage>
        <taxon>Bacteria</taxon>
        <taxon>Bacillati</taxon>
        <taxon>Bacillota</taxon>
        <taxon>Bacilli</taxon>
        <taxon>Lactobacillales</taxon>
        <taxon>Lactobacillaceae</taxon>
        <taxon>Lactobacillus</taxon>
    </lineage>
</organism>
<proteinExistence type="predicted"/>
<evidence type="ECO:0000313" key="5">
    <source>
        <dbReference type="Proteomes" id="UP001242513"/>
    </source>
</evidence>
<dbReference type="AlphaFoldDB" id="A0AAX3UGI1"/>
<dbReference type="Proteomes" id="UP000181860">
    <property type="component" value="Unassembled WGS sequence"/>
</dbReference>
<reference evidence="2 4" key="1">
    <citation type="submission" date="2016-10" db="EMBL/GenBank/DDBJ databases">
        <authorList>
            <person name="Varghese N."/>
            <person name="Submissions S."/>
        </authorList>
    </citation>
    <scope>NUCLEOTIDE SEQUENCE [LARGE SCALE GENOMIC DNA]</scope>
    <source>
        <strain evidence="2 4">ATCC 43761</strain>
    </source>
</reference>
<protein>
    <submittedName>
        <fullName evidence="3">Uncharacterized protein</fullName>
    </submittedName>
</protein>
<dbReference type="RefSeq" id="WP_013853663.1">
    <property type="nucleotide sequence ID" value="NZ_CP123735.1"/>
</dbReference>
<evidence type="ECO:0000313" key="2">
    <source>
        <dbReference type="EMBL" id="SDA65310.1"/>
    </source>
</evidence>
<keyword evidence="1" id="KW-0732">Signal</keyword>
<keyword evidence="4" id="KW-1185">Reference proteome</keyword>
<reference evidence="3" key="2">
    <citation type="journal article" date="2022" name="Food Funct.">
        <title>Lactobacillus kefiranofaciens ZW18 from Kefir enhances the anti-tumor effect of anti-programmed cell death 1 (PD-1) immunotherapy by modulating the gut microbiota.</title>
        <authorList>
            <person name="Zhao J."/>
            <person name="Wang Y."/>
            <person name="Wang J."/>
            <person name="Lv M."/>
            <person name="Zhou C."/>
            <person name="Jia L."/>
            <person name="Geng W."/>
        </authorList>
    </citation>
    <scope>NUCLEOTIDE SEQUENCE</scope>
    <source>
        <strain evidence="3">ZW18</strain>
    </source>
</reference>
<evidence type="ECO:0000313" key="3">
    <source>
        <dbReference type="EMBL" id="WGO86792.1"/>
    </source>
</evidence>